<evidence type="ECO:0000256" key="1">
    <source>
        <dbReference type="ARBA" id="ARBA00003141"/>
    </source>
</evidence>
<comment type="function">
    <text evidence="1 10">Activation of pyruvate formate-lyase under anaerobic conditions by generation of an organic free radical, using S-adenosylmethionine and reduced flavodoxin as cosubstrates to produce 5'-deoxy-adenosine.</text>
</comment>
<dbReference type="InterPro" id="IPR012838">
    <property type="entry name" value="PFL1_activating"/>
</dbReference>
<keyword evidence="13" id="KW-1185">Reference proteome</keyword>
<accession>A0ABP2IBR7</accession>
<keyword evidence="12" id="KW-0670">Pyruvate</keyword>
<dbReference type="SFLD" id="SFLDG01066">
    <property type="entry name" value="organic_radical-activating_enz"/>
    <property type="match status" value="1"/>
</dbReference>
<feature type="domain" description="Radical SAM core" evidence="11">
    <location>
        <begin position="46"/>
        <end position="281"/>
    </location>
</feature>
<reference evidence="12 13" key="1">
    <citation type="submission" date="2010-04" db="EMBL/GenBank/DDBJ databases">
        <authorList>
            <person name="Muzny D."/>
            <person name="Qin X."/>
            <person name="Deng J."/>
            <person name="Jiang H."/>
            <person name="Liu Y."/>
            <person name="Qu J."/>
            <person name="Song X.-Z."/>
            <person name="Zhang L."/>
            <person name="Thornton R."/>
            <person name="Coyle M."/>
            <person name="Francisco L."/>
            <person name="Jackson L."/>
            <person name="Javaid M."/>
            <person name="Korchina V."/>
            <person name="Kovar C."/>
            <person name="Mata R."/>
            <person name="Mathew T."/>
            <person name="Ngo R."/>
            <person name="Nguyen L."/>
            <person name="Nguyen N."/>
            <person name="Okwuonu G."/>
            <person name="Ongeri F."/>
            <person name="Pham C."/>
            <person name="Simmons D."/>
            <person name="Wilczek-Boney K."/>
            <person name="Hale W."/>
            <person name="Jakkamsetti A."/>
            <person name="Pham P."/>
            <person name="Ruth R."/>
            <person name="San Lucas F."/>
            <person name="Warren J."/>
            <person name="Zhang J."/>
            <person name="Zhao Z."/>
            <person name="Zhou C."/>
            <person name="Zhu D."/>
            <person name="Lee S."/>
            <person name="Bess C."/>
            <person name="Blankenburg K."/>
            <person name="Forbes L."/>
            <person name="Fu Q."/>
            <person name="Gubbala S."/>
            <person name="Hirani K."/>
            <person name="Jayaseelan J.C."/>
            <person name="Lara F."/>
            <person name="Munidasa M."/>
            <person name="Palculict T."/>
            <person name="Patil S."/>
            <person name="Pu L.-L."/>
            <person name="Saada N."/>
            <person name="Tang L."/>
            <person name="Weissenberger G."/>
            <person name="Zhu Y."/>
            <person name="Hemphill L."/>
            <person name="Shang Y."/>
            <person name="Youmans B."/>
            <person name="Ayvaz T."/>
            <person name="Ross M."/>
            <person name="Santibanez J."/>
            <person name="Aqrawi P."/>
            <person name="Gross S."/>
            <person name="Joshi V."/>
            <person name="Fowler G."/>
            <person name="Nazareth L."/>
            <person name="Reid J."/>
            <person name="Worley K."/>
            <person name="Petrosino J."/>
            <person name="Highlander S."/>
            <person name="Gibbs R."/>
            <person name="Gibbs R."/>
        </authorList>
    </citation>
    <scope>NUCLEOTIDE SEQUENCE [LARGE SCALE GENOMIC DNA]</scope>
    <source>
        <strain evidence="12 13">ATCC 11563</strain>
    </source>
</reference>
<gene>
    <name evidence="12" type="primary">pflA</name>
    <name evidence="12" type="ORF">HMPREF0061_0974</name>
</gene>
<keyword evidence="6 10" id="KW-0479">Metal-binding</keyword>
<dbReference type="PROSITE" id="PS51918">
    <property type="entry name" value="RADICAL_SAM"/>
    <property type="match status" value="1"/>
</dbReference>
<dbReference type="PIRSF" id="PIRSF000371">
    <property type="entry name" value="PFL_act_enz"/>
    <property type="match status" value="1"/>
</dbReference>
<evidence type="ECO:0000256" key="2">
    <source>
        <dbReference type="ARBA" id="ARBA00009777"/>
    </source>
</evidence>
<dbReference type="InterPro" id="IPR034457">
    <property type="entry name" value="Organic_radical-activating"/>
</dbReference>
<keyword evidence="10" id="KW-0963">Cytoplasm</keyword>
<evidence type="ECO:0000259" key="11">
    <source>
        <dbReference type="PROSITE" id="PS51918"/>
    </source>
</evidence>
<evidence type="ECO:0000313" key="13">
    <source>
        <dbReference type="Proteomes" id="UP000003764"/>
    </source>
</evidence>
<dbReference type="InterPro" id="IPR001989">
    <property type="entry name" value="Radical_activat_CS"/>
</dbReference>
<evidence type="ECO:0000256" key="8">
    <source>
        <dbReference type="ARBA" id="ARBA00023004"/>
    </source>
</evidence>
<comment type="cofactor">
    <cofactor evidence="10">
        <name>[4Fe-4S] cluster</name>
        <dbReference type="ChEBI" id="CHEBI:49883"/>
    </cofactor>
    <text evidence="10">Binds 1 [4Fe-4S] cluster. The cluster is coordinated with 3 cysteines and an exchangeable S-adenosyl-L-methionine.</text>
</comment>
<organism evidence="12 13">
    <name type="scientific">Aerococcus viridans (strain ATCC 11563 / DSM 20340 / CCUG 4311 / JCM 20461 / NBRC 12219 / NCTC 8251 / M1)</name>
    <dbReference type="NCBI Taxonomy" id="655812"/>
    <lineage>
        <taxon>Bacteria</taxon>
        <taxon>Bacillati</taxon>
        <taxon>Bacillota</taxon>
        <taxon>Bacilli</taxon>
        <taxon>Lactobacillales</taxon>
        <taxon>Aerococcaceae</taxon>
        <taxon>Aerococcus</taxon>
    </lineage>
</organism>
<keyword evidence="9 10" id="KW-0411">Iron-sulfur</keyword>
<dbReference type="Pfam" id="PF04055">
    <property type="entry name" value="Radical_SAM"/>
    <property type="match status" value="1"/>
</dbReference>
<dbReference type="NCBIfam" id="TIGR02493">
    <property type="entry name" value="PFLA"/>
    <property type="match status" value="1"/>
</dbReference>
<protein>
    <recommendedName>
        <fullName evidence="3 10">Pyruvate formate-lyase-activating enzyme</fullName>
        <ecNumber evidence="10">1.97.1.4</ecNumber>
    </recommendedName>
</protein>
<dbReference type="InterPro" id="IPR013785">
    <property type="entry name" value="Aldolase_TIM"/>
</dbReference>
<comment type="subcellular location">
    <subcellularLocation>
        <location evidence="10">Cytoplasm</location>
    </subcellularLocation>
</comment>
<evidence type="ECO:0000256" key="4">
    <source>
        <dbReference type="ARBA" id="ARBA00022485"/>
    </source>
</evidence>
<dbReference type="SUPFAM" id="SSF102114">
    <property type="entry name" value="Radical SAM enzymes"/>
    <property type="match status" value="1"/>
</dbReference>
<dbReference type="GO" id="GO:0043365">
    <property type="term" value="F:[formate-C-acetyltransferase]-activating enzyme activity"/>
    <property type="evidence" value="ECO:0007669"/>
    <property type="project" value="UniProtKB-EC"/>
</dbReference>
<dbReference type="EC" id="1.97.1.4" evidence="10"/>
<dbReference type="PROSITE" id="PS01087">
    <property type="entry name" value="RADICAL_ACTIVATING"/>
    <property type="match status" value="1"/>
</dbReference>
<dbReference type="PANTHER" id="PTHR30352:SF5">
    <property type="entry name" value="PYRUVATE FORMATE-LYASE 1-ACTIVATING ENZYME"/>
    <property type="match status" value="1"/>
</dbReference>
<evidence type="ECO:0000313" key="12">
    <source>
        <dbReference type="EMBL" id="EFG49654.1"/>
    </source>
</evidence>
<keyword evidence="5 10" id="KW-0949">S-adenosyl-L-methionine</keyword>
<dbReference type="Gene3D" id="3.20.20.70">
    <property type="entry name" value="Aldolase class I"/>
    <property type="match status" value="1"/>
</dbReference>
<dbReference type="Proteomes" id="UP000003764">
    <property type="component" value="Unassembled WGS sequence"/>
</dbReference>
<proteinExistence type="inferred from homology"/>
<dbReference type="PANTHER" id="PTHR30352">
    <property type="entry name" value="PYRUVATE FORMATE-LYASE-ACTIVATING ENZYME"/>
    <property type="match status" value="1"/>
</dbReference>
<sequence>MLLTVQCTVQCNHLSFRYLVEGGYILSEVKTPIIGNVHSTESFGSVDGPGIRFISFMQGCRLRCQFCHNPDTWNMRGGTQYTPQELFDEAIQYRSFWGNSGGVTVSGGEPLLQIEFLIEYFKICKAHGVHTTIDTCGAPFTLEEPFRSQFEELMKYTDLFLFDIKHIDPKGHVKLTGVRNENIMQMAELLSELNIPVWIRHVLVPTRTDYDEYLIRLGDYVETLSNVRKFEVLPYHKLGVYKYEALGFKYRLEGVEPPTAERVENAKRLLRTERYKGYLDD</sequence>
<dbReference type="SFLD" id="SFLDS00029">
    <property type="entry name" value="Radical_SAM"/>
    <property type="match status" value="1"/>
</dbReference>
<keyword evidence="7 10" id="KW-0560">Oxidoreductase</keyword>
<name>A0ABP2IBR7_AERVM</name>
<evidence type="ECO:0000256" key="9">
    <source>
        <dbReference type="ARBA" id="ARBA00023014"/>
    </source>
</evidence>
<evidence type="ECO:0000256" key="10">
    <source>
        <dbReference type="RuleBase" id="RU362053"/>
    </source>
</evidence>
<keyword evidence="8 10" id="KW-0408">Iron</keyword>
<evidence type="ECO:0000256" key="3">
    <source>
        <dbReference type="ARBA" id="ARBA00021356"/>
    </source>
</evidence>
<dbReference type="InterPro" id="IPR007197">
    <property type="entry name" value="rSAM"/>
</dbReference>
<comment type="caution">
    <text evidence="12">The sequence shown here is derived from an EMBL/GenBank/DDBJ whole genome shotgun (WGS) entry which is preliminary data.</text>
</comment>
<evidence type="ECO:0000256" key="5">
    <source>
        <dbReference type="ARBA" id="ARBA00022691"/>
    </source>
</evidence>
<keyword evidence="4 10" id="KW-0004">4Fe-4S</keyword>
<dbReference type="InterPro" id="IPR012839">
    <property type="entry name" value="Organic_radical_activase"/>
</dbReference>
<evidence type="ECO:0000256" key="6">
    <source>
        <dbReference type="ARBA" id="ARBA00022723"/>
    </source>
</evidence>
<comment type="catalytic activity">
    <reaction evidence="10">
        <text>glycyl-[formate C-acetyltransferase] + reduced [flavodoxin] + S-adenosyl-L-methionine = glycin-2-yl radical-[formate C-acetyltransferase] + semiquinone [flavodoxin] + 5'-deoxyadenosine + L-methionine + H(+)</text>
        <dbReference type="Rhea" id="RHEA:19225"/>
        <dbReference type="Rhea" id="RHEA-COMP:10622"/>
        <dbReference type="Rhea" id="RHEA-COMP:12190"/>
        <dbReference type="Rhea" id="RHEA-COMP:12191"/>
        <dbReference type="Rhea" id="RHEA-COMP:14480"/>
        <dbReference type="ChEBI" id="CHEBI:15378"/>
        <dbReference type="ChEBI" id="CHEBI:17319"/>
        <dbReference type="ChEBI" id="CHEBI:29947"/>
        <dbReference type="ChEBI" id="CHEBI:32722"/>
        <dbReference type="ChEBI" id="CHEBI:57618"/>
        <dbReference type="ChEBI" id="CHEBI:57844"/>
        <dbReference type="ChEBI" id="CHEBI:59789"/>
        <dbReference type="ChEBI" id="CHEBI:140311"/>
        <dbReference type="EC" id="1.97.1.4"/>
    </reaction>
</comment>
<dbReference type="CDD" id="cd01335">
    <property type="entry name" value="Radical_SAM"/>
    <property type="match status" value="1"/>
</dbReference>
<comment type="similarity">
    <text evidence="2 10">Belongs to the organic radical-activating enzymes family.</text>
</comment>
<dbReference type="InterPro" id="IPR058240">
    <property type="entry name" value="rSAM_sf"/>
</dbReference>
<evidence type="ECO:0000256" key="7">
    <source>
        <dbReference type="ARBA" id="ARBA00023002"/>
    </source>
</evidence>
<dbReference type="EMBL" id="ADNT01000071">
    <property type="protein sequence ID" value="EFG49654.1"/>
    <property type="molecule type" value="Genomic_DNA"/>
</dbReference>